<protein>
    <submittedName>
        <fullName evidence="2">Uncharacterized protein</fullName>
    </submittedName>
</protein>
<proteinExistence type="predicted"/>
<organism evidence="2 3">
    <name type="scientific">Terfezia boudieri ATCC MYA-4762</name>
    <dbReference type="NCBI Taxonomy" id="1051890"/>
    <lineage>
        <taxon>Eukaryota</taxon>
        <taxon>Fungi</taxon>
        <taxon>Dikarya</taxon>
        <taxon>Ascomycota</taxon>
        <taxon>Pezizomycotina</taxon>
        <taxon>Pezizomycetes</taxon>
        <taxon>Pezizales</taxon>
        <taxon>Pezizaceae</taxon>
        <taxon>Terfezia</taxon>
    </lineage>
</organism>
<feature type="compositionally biased region" description="Polar residues" evidence="1">
    <location>
        <begin position="277"/>
        <end position="293"/>
    </location>
</feature>
<reference evidence="2 3" key="1">
    <citation type="journal article" date="2018" name="Nat. Ecol. Evol.">
        <title>Pezizomycetes genomes reveal the molecular basis of ectomycorrhizal truffle lifestyle.</title>
        <authorList>
            <person name="Murat C."/>
            <person name="Payen T."/>
            <person name="Noel B."/>
            <person name="Kuo A."/>
            <person name="Morin E."/>
            <person name="Chen J."/>
            <person name="Kohler A."/>
            <person name="Krizsan K."/>
            <person name="Balestrini R."/>
            <person name="Da Silva C."/>
            <person name="Montanini B."/>
            <person name="Hainaut M."/>
            <person name="Levati E."/>
            <person name="Barry K.W."/>
            <person name="Belfiori B."/>
            <person name="Cichocki N."/>
            <person name="Clum A."/>
            <person name="Dockter R.B."/>
            <person name="Fauchery L."/>
            <person name="Guy J."/>
            <person name="Iotti M."/>
            <person name="Le Tacon F."/>
            <person name="Lindquist E.A."/>
            <person name="Lipzen A."/>
            <person name="Malagnac F."/>
            <person name="Mello A."/>
            <person name="Molinier V."/>
            <person name="Miyauchi S."/>
            <person name="Poulain J."/>
            <person name="Riccioni C."/>
            <person name="Rubini A."/>
            <person name="Sitrit Y."/>
            <person name="Splivallo R."/>
            <person name="Traeger S."/>
            <person name="Wang M."/>
            <person name="Zifcakova L."/>
            <person name="Wipf D."/>
            <person name="Zambonelli A."/>
            <person name="Paolocci F."/>
            <person name="Nowrousian M."/>
            <person name="Ottonello S."/>
            <person name="Baldrian P."/>
            <person name="Spatafora J.W."/>
            <person name="Henrissat B."/>
            <person name="Nagy L.G."/>
            <person name="Aury J.M."/>
            <person name="Wincker P."/>
            <person name="Grigoriev I.V."/>
            <person name="Bonfante P."/>
            <person name="Martin F.M."/>
        </authorList>
    </citation>
    <scope>NUCLEOTIDE SEQUENCE [LARGE SCALE GENOMIC DNA]</scope>
    <source>
        <strain evidence="2 3">ATCC MYA-4762</strain>
    </source>
</reference>
<dbReference type="EMBL" id="ML121528">
    <property type="protein sequence ID" value="RPB28778.1"/>
    <property type="molecule type" value="Genomic_DNA"/>
</dbReference>
<feature type="region of interest" description="Disordered" evidence="1">
    <location>
        <begin position="39"/>
        <end position="87"/>
    </location>
</feature>
<gene>
    <name evidence="2" type="ORF">L211DRAFT_844857</name>
</gene>
<feature type="region of interest" description="Disordered" evidence="1">
    <location>
        <begin position="223"/>
        <end position="293"/>
    </location>
</feature>
<evidence type="ECO:0000313" key="2">
    <source>
        <dbReference type="EMBL" id="RPB28778.1"/>
    </source>
</evidence>
<evidence type="ECO:0000256" key="1">
    <source>
        <dbReference type="SAM" id="MobiDB-lite"/>
    </source>
</evidence>
<accession>A0A3N4M469</accession>
<evidence type="ECO:0000313" key="3">
    <source>
        <dbReference type="Proteomes" id="UP000267821"/>
    </source>
</evidence>
<dbReference type="AlphaFoldDB" id="A0A3N4M469"/>
<feature type="compositionally biased region" description="Polar residues" evidence="1">
    <location>
        <begin position="319"/>
        <end position="334"/>
    </location>
</feature>
<sequence>MIYLSTYRQISNPPLFLFAWTGNILPDVILQISLHTSEFASDSGSDSDKQSSNGDSERTATPPLTRIRSDPEPPWGDPEYEREIIDSPNWPAESLEYRLASIEKSTGMMLNRIEGLTDHIKGLEDLVRHQAESIYNLSELLTISSPQKAQNFLYALARQYQQPSSTGLISTPQKDDTNKGKEGATTIRQDRDTPMIGNSMACNRPDTGVHSSIHAHPILLRDTPMTGNSMACNRPDTGVYASMHAHPNPPTSPKRTPAVPNKEKERPSGKAAPPTQAHPSGSGTNTSPGFSSPQTYATVAAVAAGPPITAAPSVRPPATGSNTIPIKSPPVNSSKRTEDTTTTHHIITGCPAPPRGANWKRGFIATWNSRCRRLMPGVNMNLVAVIIA</sequence>
<keyword evidence="3" id="KW-1185">Reference proteome</keyword>
<feature type="region of interest" description="Disordered" evidence="1">
    <location>
        <begin position="164"/>
        <end position="197"/>
    </location>
</feature>
<dbReference type="InParanoid" id="A0A3N4M469"/>
<dbReference type="Proteomes" id="UP000267821">
    <property type="component" value="Unassembled WGS sequence"/>
</dbReference>
<feature type="compositionally biased region" description="Basic and acidic residues" evidence="1">
    <location>
        <begin position="173"/>
        <end position="193"/>
    </location>
</feature>
<feature type="region of interest" description="Disordered" evidence="1">
    <location>
        <begin position="311"/>
        <end position="353"/>
    </location>
</feature>
<name>A0A3N4M469_9PEZI</name>